<protein>
    <submittedName>
        <fullName evidence="2">Uncharacterized protein</fullName>
    </submittedName>
</protein>
<comment type="caution">
    <text evidence="2">The sequence shown here is derived from an EMBL/GenBank/DDBJ whole genome shotgun (WGS) entry which is preliminary data.</text>
</comment>
<proteinExistence type="predicted"/>
<dbReference type="AlphaFoldDB" id="A0A835UPP9"/>
<reference evidence="2 3" key="1">
    <citation type="journal article" date="2020" name="Nat. Food">
        <title>A phased Vanilla planifolia genome enables genetic improvement of flavour and production.</title>
        <authorList>
            <person name="Hasing T."/>
            <person name="Tang H."/>
            <person name="Brym M."/>
            <person name="Khazi F."/>
            <person name="Huang T."/>
            <person name="Chambers A.H."/>
        </authorList>
    </citation>
    <scope>NUCLEOTIDE SEQUENCE [LARGE SCALE GENOMIC DNA]</scope>
    <source>
        <tissue evidence="2">Leaf</tissue>
    </source>
</reference>
<keyword evidence="1" id="KW-0812">Transmembrane</keyword>
<gene>
    <name evidence="2" type="ORF">HPP92_018781</name>
</gene>
<evidence type="ECO:0000256" key="1">
    <source>
        <dbReference type="SAM" id="Phobius"/>
    </source>
</evidence>
<dbReference type="EMBL" id="JADCNL010000009">
    <property type="protein sequence ID" value="KAG0467201.1"/>
    <property type="molecule type" value="Genomic_DNA"/>
</dbReference>
<keyword evidence="3" id="KW-1185">Reference proteome</keyword>
<accession>A0A835UPP9</accession>
<name>A0A835UPP9_VANPL</name>
<organism evidence="2 3">
    <name type="scientific">Vanilla planifolia</name>
    <name type="common">Vanilla</name>
    <dbReference type="NCBI Taxonomy" id="51239"/>
    <lineage>
        <taxon>Eukaryota</taxon>
        <taxon>Viridiplantae</taxon>
        <taxon>Streptophyta</taxon>
        <taxon>Embryophyta</taxon>
        <taxon>Tracheophyta</taxon>
        <taxon>Spermatophyta</taxon>
        <taxon>Magnoliopsida</taxon>
        <taxon>Liliopsida</taxon>
        <taxon>Asparagales</taxon>
        <taxon>Orchidaceae</taxon>
        <taxon>Vanilloideae</taxon>
        <taxon>Vanilleae</taxon>
        <taxon>Vanilla</taxon>
    </lineage>
</organism>
<evidence type="ECO:0000313" key="3">
    <source>
        <dbReference type="Proteomes" id="UP000636800"/>
    </source>
</evidence>
<keyword evidence="1" id="KW-0472">Membrane</keyword>
<feature type="transmembrane region" description="Helical" evidence="1">
    <location>
        <begin position="97"/>
        <end position="118"/>
    </location>
</feature>
<keyword evidence="1" id="KW-1133">Transmembrane helix</keyword>
<dbReference type="Proteomes" id="UP000636800">
    <property type="component" value="Unassembled WGS sequence"/>
</dbReference>
<dbReference type="OrthoDB" id="1930739at2759"/>
<evidence type="ECO:0000313" key="2">
    <source>
        <dbReference type="EMBL" id="KAG0467201.1"/>
    </source>
</evidence>
<sequence>MAGEVKIASLLDIRHHVTKFNFFISVIALEGHSQRKQVIHRLCNASEMDEFVDILDVGKTSNSHNLQHLEDYHHFCLMLIQPLSPDVLIRKDLKAGVAVAAAAAAAALASVVVAATAVSATDILSTKRIGPKSNLRLCRNWDIDLLAEGNSEKTDSELVTSSEVAAAADDPAVNTPEPIGRRYVCLSRMNEFKIYCYPELGRLNLKGRL</sequence>